<reference evidence="1 2" key="1">
    <citation type="submission" date="2019-01" db="EMBL/GenBank/DDBJ databases">
        <title>Sequencing of cultivated peanut Arachis hypogaea provides insights into genome evolution and oil improvement.</title>
        <authorList>
            <person name="Chen X."/>
        </authorList>
    </citation>
    <scope>NUCLEOTIDE SEQUENCE [LARGE SCALE GENOMIC DNA]</scope>
    <source>
        <strain evidence="2">cv. Fuhuasheng</strain>
        <tissue evidence="1">Leaves</tissue>
    </source>
</reference>
<evidence type="ECO:0000313" key="1">
    <source>
        <dbReference type="EMBL" id="RYR01550.1"/>
    </source>
</evidence>
<sequence length="81" mass="9217">MLPHVMETLFPIGLACDYVVKGGARANGARIPEHWCHKMIRLNKCETQKCYEECSKEQYGGGDCKGATFFCTYYCKDPPLY</sequence>
<accession>A0A444YHW3</accession>
<proteinExistence type="predicted"/>
<protein>
    <submittedName>
        <fullName evidence="1">Uncharacterized protein</fullName>
    </submittedName>
</protein>
<dbReference type="AlphaFoldDB" id="A0A444YHW3"/>
<comment type="caution">
    <text evidence="1">The sequence shown here is derived from an EMBL/GenBank/DDBJ whole genome shotgun (WGS) entry which is preliminary data.</text>
</comment>
<name>A0A444YHW3_ARAHY</name>
<keyword evidence="2" id="KW-1185">Reference proteome</keyword>
<gene>
    <name evidence="1" type="ORF">Ahy_B06g080442</name>
</gene>
<dbReference type="Proteomes" id="UP000289738">
    <property type="component" value="Chromosome B06"/>
</dbReference>
<organism evidence="1 2">
    <name type="scientific">Arachis hypogaea</name>
    <name type="common">Peanut</name>
    <dbReference type="NCBI Taxonomy" id="3818"/>
    <lineage>
        <taxon>Eukaryota</taxon>
        <taxon>Viridiplantae</taxon>
        <taxon>Streptophyta</taxon>
        <taxon>Embryophyta</taxon>
        <taxon>Tracheophyta</taxon>
        <taxon>Spermatophyta</taxon>
        <taxon>Magnoliopsida</taxon>
        <taxon>eudicotyledons</taxon>
        <taxon>Gunneridae</taxon>
        <taxon>Pentapetalae</taxon>
        <taxon>rosids</taxon>
        <taxon>fabids</taxon>
        <taxon>Fabales</taxon>
        <taxon>Fabaceae</taxon>
        <taxon>Papilionoideae</taxon>
        <taxon>50 kb inversion clade</taxon>
        <taxon>dalbergioids sensu lato</taxon>
        <taxon>Dalbergieae</taxon>
        <taxon>Pterocarpus clade</taxon>
        <taxon>Arachis</taxon>
    </lineage>
</organism>
<evidence type="ECO:0000313" key="2">
    <source>
        <dbReference type="Proteomes" id="UP000289738"/>
    </source>
</evidence>
<dbReference type="EMBL" id="SDMP01000016">
    <property type="protein sequence ID" value="RYR01550.1"/>
    <property type="molecule type" value="Genomic_DNA"/>
</dbReference>